<reference evidence="12 13" key="1">
    <citation type="submission" date="2020-11" db="EMBL/GenBank/DDBJ databases">
        <title>Enhanced detection system for hospital associated transmission using whole genome sequencing surveillance.</title>
        <authorList>
            <person name="Harrison L.H."/>
            <person name="Van Tyne D."/>
            <person name="Marsh J.W."/>
            <person name="Griffith M.P."/>
            <person name="Snyder D.J."/>
            <person name="Cooper V.S."/>
            <person name="Mustapha M."/>
        </authorList>
    </citation>
    <scope>NUCLEOTIDE SEQUENCE [LARGE SCALE GENOMIC DNA]</scope>
    <source>
        <strain evidence="12 13">PSA00705</strain>
    </source>
</reference>
<dbReference type="PANTHER" id="PTHR34597">
    <property type="entry name" value="SLR1661 PROTEIN"/>
    <property type="match status" value="1"/>
</dbReference>
<dbReference type="InterPro" id="IPR034746">
    <property type="entry name" value="POTRA"/>
</dbReference>
<dbReference type="Gene3D" id="2.40.160.50">
    <property type="entry name" value="membrane protein fhac: a member of the omp85/tpsb transporter family"/>
    <property type="match status" value="1"/>
</dbReference>
<accession>A0ABS0KN79</accession>
<keyword evidence="4" id="KW-1134">Transmembrane beta strand</keyword>
<dbReference type="PIRSF" id="PIRSF029745">
    <property type="entry name" value="FhaC"/>
    <property type="match status" value="1"/>
</dbReference>
<comment type="subcellular location">
    <subcellularLocation>
        <location evidence="1">Cell outer membrane</location>
    </subcellularLocation>
</comment>
<feature type="domain" description="POTRA" evidence="11">
    <location>
        <begin position="85"/>
        <end position="160"/>
    </location>
</feature>
<keyword evidence="3" id="KW-0813">Transport</keyword>
<dbReference type="PROSITE" id="PS51779">
    <property type="entry name" value="POTRA"/>
    <property type="match status" value="1"/>
</dbReference>
<evidence type="ECO:0000313" key="13">
    <source>
        <dbReference type="Proteomes" id="UP000608450"/>
    </source>
</evidence>
<keyword evidence="7" id="KW-0472">Membrane</keyword>
<evidence type="ECO:0000256" key="8">
    <source>
        <dbReference type="ARBA" id="ARBA00023237"/>
    </source>
</evidence>
<comment type="caution">
    <text evidence="12">The sequence shown here is derived from an EMBL/GenBank/DDBJ whole genome shotgun (WGS) entry which is preliminary data.</text>
</comment>
<dbReference type="InterPro" id="IPR013686">
    <property type="entry name" value="Polypept-transport_assoc_ShlB"/>
</dbReference>
<dbReference type="InterPro" id="IPR027282">
    <property type="entry name" value="TPS"/>
</dbReference>
<keyword evidence="10" id="KW-0732">Signal</keyword>
<comment type="similarity">
    <text evidence="2">Belongs to the TPS (TC 1.B.20) family.</text>
</comment>
<sequence>MIGSALRTIGRCSLLLFAALWPGAGNAAGPGAVIENAVRQADRLQRDSIERLQQQQQQDRSSAEPPTHLQVPAGKARELPEGPCRDIRSIEVRGAKLIRPSSVDLLVQPYQGKCLGVREIEQVLSAITAAYMAKGYVAARAYLPAQDLSGGTLTVDVEEGRVETIRVEDGGAGSISVPNVAPGVVGKPLNLRDLEQALDQINRLPSNDAVMDIAPGSAPGDSVVLFSNHPMRPARLNLTYDNYGQDSTGQNQAGANLALDNPLGFNDFLSLTHRRAVPYDAGSRASYLSNLSYVVPFGYATVSFNASDTHYASHIRTAGGTRLRTSGDSSFYSLRTDYVAWRGRQSLWNLSATLTRKDFKNYLEDIYLDVSSRKLTVLDLDSSFTTQLLGGSFTVNAGVSRGLKLFDALDDPSGLPDYAPRAQYTAFKYGANWFRPFLMLGQSWSFTSQFTGQKAQDVLYGSEQILVGSLYSVRGFEDQSLSGDNGWFLRNQLNLHRSFALRQGLAGQIRPYVALDHGKVWNREPGLPQGKLTGAALGVSTTLGVFNLDVFHAWPLEKPDFLDRPSDSTYFSASLSF</sequence>
<dbReference type="PANTHER" id="PTHR34597:SF3">
    <property type="entry name" value="OUTER MEMBRANE TRANSPORTER CDIB"/>
    <property type="match status" value="1"/>
</dbReference>
<name>A0ABS0KN79_PSENT</name>
<dbReference type="EMBL" id="JADTFC010000040">
    <property type="protein sequence ID" value="MBG6289036.1"/>
    <property type="molecule type" value="Genomic_DNA"/>
</dbReference>
<evidence type="ECO:0000256" key="10">
    <source>
        <dbReference type="SAM" id="SignalP"/>
    </source>
</evidence>
<evidence type="ECO:0000256" key="4">
    <source>
        <dbReference type="ARBA" id="ARBA00022452"/>
    </source>
</evidence>
<organism evidence="12 13">
    <name type="scientific">Pseudomonas nitroreducens</name>
    <dbReference type="NCBI Taxonomy" id="46680"/>
    <lineage>
        <taxon>Bacteria</taxon>
        <taxon>Pseudomonadati</taxon>
        <taxon>Pseudomonadota</taxon>
        <taxon>Gammaproteobacteria</taxon>
        <taxon>Pseudomonadales</taxon>
        <taxon>Pseudomonadaceae</taxon>
        <taxon>Pseudomonas</taxon>
    </lineage>
</organism>
<dbReference type="Gene3D" id="3.10.20.310">
    <property type="entry name" value="membrane protein fhac"/>
    <property type="match status" value="1"/>
</dbReference>
<evidence type="ECO:0000256" key="9">
    <source>
        <dbReference type="SAM" id="MobiDB-lite"/>
    </source>
</evidence>
<dbReference type="Pfam" id="PF03865">
    <property type="entry name" value="ShlB"/>
    <property type="match status" value="1"/>
</dbReference>
<evidence type="ECO:0000256" key="3">
    <source>
        <dbReference type="ARBA" id="ARBA00022448"/>
    </source>
</evidence>
<evidence type="ECO:0000313" key="12">
    <source>
        <dbReference type="EMBL" id="MBG6289036.1"/>
    </source>
</evidence>
<evidence type="ECO:0000256" key="2">
    <source>
        <dbReference type="ARBA" id="ARBA00009055"/>
    </source>
</evidence>
<evidence type="ECO:0000259" key="11">
    <source>
        <dbReference type="PROSITE" id="PS51779"/>
    </source>
</evidence>
<dbReference type="Pfam" id="PF08479">
    <property type="entry name" value="POTRA_2"/>
    <property type="match status" value="1"/>
</dbReference>
<dbReference type="InterPro" id="IPR051544">
    <property type="entry name" value="TPS_OM_transporter"/>
</dbReference>
<feature type="chain" id="PRO_5045912290" evidence="10">
    <location>
        <begin position="28"/>
        <end position="577"/>
    </location>
</feature>
<dbReference type="RefSeq" id="WP_196912902.1">
    <property type="nucleotide sequence ID" value="NZ_JADTFC010000040.1"/>
</dbReference>
<dbReference type="Proteomes" id="UP000608450">
    <property type="component" value="Unassembled WGS sequence"/>
</dbReference>
<dbReference type="InterPro" id="IPR035251">
    <property type="entry name" value="ShlB_POTRA"/>
</dbReference>
<evidence type="ECO:0000256" key="1">
    <source>
        <dbReference type="ARBA" id="ARBA00004442"/>
    </source>
</evidence>
<evidence type="ECO:0000256" key="6">
    <source>
        <dbReference type="ARBA" id="ARBA00022927"/>
    </source>
</evidence>
<gene>
    <name evidence="12" type="ORF">I5I61_16415</name>
</gene>
<dbReference type="Pfam" id="PF17287">
    <property type="entry name" value="POTRA_3"/>
    <property type="match status" value="1"/>
</dbReference>
<feature type="region of interest" description="Disordered" evidence="9">
    <location>
        <begin position="50"/>
        <end position="82"/>
    </location>
</feature>
<feature type="signal peptide" evidence="10">
    <location>
        <begin position="1"/>
        <end position="27"/>
    </location>
</feature>
<proteinExistence type="inferred from homology"/>
<protein>
    <submittedName>
        <fullName evidence="12">ShlB/FhaC/HecB family hemolysin secretion/activation protein</fullName>
    </submittedName>
</protein>
<keyword evidence="8" id="KW-0998">Cell outer membrane</keyword>
<keyword evidence="5" id="KW-0812">Transmembrane</keyword>
<dbReference type="InterPro" id="IPR005565">
    <property type="entry name" value="Hemolysn_activator_HlyB_C"/>
</dbReference>
<evidence type="ECO:0000256" key="5">
    <source>
        <dbReference type="ARBA" id="ARBA00022692"/>
    </source>
</evidence>
<keyword evidence="6" id="KW-0653">Protein transport</keyword>
<evidence type="ECO:0000256" key="7">
    <source>
        <dbReference type="ARBA" id="ARBA00023136"/>
    </source>
</evidence>
<keyword evidence="13" id="KW-1185">Reference proteome</keyword>